<organism evidence="1 2">
    <name type="scientific">Candidatus Vogelbacteria bacterium CG22_combo_CG10-13_8_21_14_all_37_9</name>
    <dbReference type="NCBI Taxonomy" id="1975046"/>
    <lineage>
        <taxon>Bacteria</taxon>
        <taxon>Candidatus Vogeliibacteriota</taxon>
    </lineage>
</organism>
<comment type="caution">
    <text evidence="1">The sequence shown here is derived from an EMBL/GenBank/DDBJ whole genome shotgun (WGS) entry which is preliminary data.</text>
</comment>
<sequence length="62" mass="6863">MVNLSKVRQGEIALAIVKFHLTKKGVYISLDNSRELGNIAKAIGVSNEELIQFAKPLIQEIL</sequence>
<evidence type="ECO:0000313" key="1">
    <source>
        <dbReference type="EMBL" id="PIP58100.1"/>
    </source>
</evidence>
<evidence type="ECO:0000313" key="2">
    <source>
        <dbReference type="Proteomes" id="UP000229334"/>
    </source>
</evidence>
<accession>A0A2H0BM55</accession>
<proteinExistence type="predicted"/>
<dbReference type="AlphaFoldDB" id="A0A2H0BM55"/>
<feature type="non-terminal residue" evidence="1">
    <location>
        <position position="62"/>
    </location>
</feature>
<dbReference type="Proteomes" id="UP000229334">
    <property type="component" value="Unassembled WGS sequence"/>
</dbReference>
<dbReference type="EMBL" id="PCSX01000031">
    <property type="protein sequence ID" value="PIP58100.1"/>
    <property type="molecule type" value="Genomic_DNA"/>
</dbReference>
<gene>
    <name evidence="1" type="ORF">COX02_02030</name>
</gene>
<name>A0A2H0BM55_9BACT</name>
<reference evidence="1 2" key="1">
    <citation type="submission" date="2017-09" db="EMBL/GenBank/DDBJ databases">
        <title>Depth-based differentiation of microbial function through sediment-hosted aquifers and enrichment of novel symbionts in the deep terrestrial subsurface.</title>
        <authorList>
            <person name="Probst A.J."/>
            <person name="Ladd B."/>
            <person name="Jarett J.K."/>
            <person name="Geller-Mcgrath D.E."/>
            <person name="Sieber C.M."/>
            <person name="Emerson J.B."/>
            <person name="Anantharaman K."/>
            <person name="Thomas B.C."/>
            <person name="Malmstrom R."/>
            <person name="Stieglmeier M."/>
            <person name="Klingl A."/>
            <person name="Woyke T."/>
            <person name="Ryan C.M."/>
            <person name="Banfield J.F."/>
        </authorList>
    </citation>
    <scope>NUCLEOTIDE SEQUENCE [LARGE SCALE GENOMIC DNA]</scope>
    <source>
        <strain evidence="1">CG22_combo_CG10-13_8_21_14_all_37_9</strain>
    </source>
</reference>
<protein>
    <submittedName>
        <fullName evidence="1">Uncharacterized protein</fullName>
    </submittedName>
</protein>